<reference evidence="1" key="1">
    <citation type="journal article" date="2023" name="Int. J. Syst. Evol. Microbiol.">
        <title>Mesoterricola silvestris gen. nov., sp. nov., Mesoterricola sediminis sp. nov., Geothrix oryzae sp. nov., Geothrix edaphica sp. nov., Geothrix rubra sp. nov., and Geothrix limicola sp. nov., six novel members of Acidobacteriota isolated from soils.</title>
        <authorList>
            <person name="Itoh H."/>
            <person name="Sugisawa Y."/>
            <person name="Mise K."/>
            <person name="Xu Z."/>
            <person name="Kuniyasu M."/>
            <person name="Ushijima N."/>
            <person name="Kawano K."/>
            <person name="Kobayashi E."/>
            <person name="Shiratori Y."/>
            <person name="Masuda Y."/>
            <person name="Senoo K."/>
        </authorList>
    </citation>
    <scope>NUCLEOTIDE SEQUENCE</scope>
    <source>
        <strain evidence="1">W786</strain>
    </source>
</reference>
<protein>
    <submittedName>
        <fullName evidence="1">Uncharacterized protein</fullName>
    </submittedName>
</protein>
<keyword evidence="2" id="KW-1185">Reference proteome</keyword>
<evidence type="ECO:0000313" key="2">
    <source>
        <dbReference type="Proteomes" id="UP001228113"/>
    </source>
</evidence>
<gene>
    <name evidence="1" type="ORF">METESE_14250</name>
</gene>
<proteinExistence type="predicted"/>
<dbReference type="Proteomes" id="UP001228113">
    <property type="component" value="Chromosome"/>
</dbReference>
<accession>A0AA48GRX6</accession>
<organism evidence="1 2">
    <name type="scientific">Mesoterricola sediminis</name>
    <dbReference type="NCBI Taxonomy" id="2927980"/>
    <lineage>
        <taxon>Bacteria</taxon>
        <taxon>Pseudomonadati</taxon>
        <taxon>Acidobacteriota</taxon>
        <taxon>Holophagae</taxon>
        <taxon>Holophagales</taxon>
        <taxon>Holophagaceae</taxon>
        <taxon>Mesoterricola</taxon>
    </lineage>
</organism>
<evidence type="ECO:0000313" key="1">
    <source>
        <dbReference type="EMBL" id="BDU76467.1"/>
    </source>
</evidence>
<dbReference type="AlphaFoldDB" id="A0AA48GRX6"/>
<dbReference type="KEGG" id="msea:METESE_14250"/>
<sequence length="166" mass="17594">MHPDIFPELPDDARLWLLGLEAAPGAGARAALAAGLDALMGQWRHKGHAYAGRWTLLEGQILAIAEPDMASNPSGCAIDGMFRRVRGLLAETGLAPVDPATHVLVRAEDGWRAHPKAALEALLLDGTLDAATPVADLALFAVGDLRAGRLQAPLARTWIGRKFKVA</sequence>
<name>A0AA48GRX6_9BACT</name>
<dbReference type="EMBL" id="AP027081">
    <property type="protein sequence ID" value="BDU76467.1"/>
    <property type="molecule type" value="Genomic_DNA"/>
</dbReference>
<dbReference type="RefSeq" id="WP_316411427.1">
    <property type="nucleotide sequence ID" value="NZ_AP027081.1"/>
</dbReference>